<dbReference type="GO" id="GO:0043137">
    <property type="term" value="P:DNA replication, removal of RNA primer"/>
    <property type="evidence" value="ECO:0007669"/>
    <property type="project" value="TreeGrafter"/>
</dbReference>
<dbReference type="PANTHER" id="PTHR10954:SF18">
    <property type="entry name" value="RIBONUCLEASE HII"/>
    <property type="match status" value="1"/>
</dbReference>
<comment type="caution">
    <text evidence="18">The sequence shown here is derived from an EMBL/GenBank/DDBJ whole genome shotgun (WGS) entry which is preliminary data.</text>
</comment>
<evidence type="ECO:0000256" key="14">
    <source>
        <dbReference type="HAMAP-Rule" id="MF_00052"/>
    </source>
</evidence>
<comment type="caution">
    <text evidence="14 15">Lacks conserved residue(s) required for the propagation of feature annotation.</text>
</comment>
<evidence type="ECO:0000256" key="1">
    <source>
        <dbReference type="ARBA" id="ARBA00000077"/>
    </source>
</evidence>
<evidence type="ECO:0000256" key="3">
    <source>
        <dbReference type="ARBA" id="ARBA00004065"/>
    </source>
</evidence>
<evidence type="ECO:0000256" key="12">
    <source>
        <dbReference type="ARBA" id="ARBA00022801"/>
    </source>
</evidence>
<dbReference type="HAMAP" id="MF_00052_B">
    <property type="entry name" value="RNase_HII_B"/>
    <property type="match status" value="1"/>
</dbReference>
<comment type="function">
    <text evidence="3 14 16">Endonuclease that specifically degrades the RNA of RNA-DNA hybrids.</text>
</comment>
<dbReference type="PANTHER" id="PTHR10954">
    <property type="entry name" value="RIBONUCLEASE H2 SUBUNIT A"/>
    <property type="match status" value="1"/>
</dbReference>
<dbReference type="AlphaFoldDB" id="A0A2M9A3V3"/>
<name>A0A2M9A3V3_9BACT</name>
<proteinExistence type="inferred from homology"/>
<evidence type="ECO:0000313" key="19">
    <source>
        <dbReference type="Proteomes" id="UP000231134"/>
    </source>
</evidence>
<dbReference type="SUPFAM" id="SSF53098">
    <property type="entry name" value="Ribonuclease H-like"/>
    <property type="match status" value="1"/>
</dbReference>
<comment type="similarity">
    <text evidence="5 14 16">Belongs to the RNase HII family.</text>
</comment>
<dbReference type="GO" id="GO:0006298">
    <property type="term" value="P:mismatch repair"/>
    <property type="evidence" value="ECO:0007669"/>
    <property type="project" value="TreeGrafter"/>
</dbReference>
<dbReference type="InterPro" id="IPR024567">
    <property type="entry name" value="RNase_HII/HIII_dom"/>
</dbReference>
<evidence type="ECO:0000256" key="9">
    <source>
        <dbReference type="ARBA" id="ARBA00022722"/>
    </source>
</evidence>
<dbReference type="Gene3D" id="3.30.420.10">
    <property type="entry name" value="Ribonuclease H-like superfamily/Ribonuclease H"/>
    <property type="match status" value="1"/>
</dbReference>
<evidence type="ECO:0000256" key="16">
    <source>
        <dbReference type="RuleBase" id="RU003515"/>
    </source>
</evidence>
<comment type="subcellular location">
    <subcellularLocation>
        <location evidence="4 14">Cytoplasm</location>
    </subcellularLocation>
</comment>
<evidence type="ECO:0000313" key="18">
    <source>
        <dbReference type="EMBL" id="PJJ40369.1"/>
    </source>
</evidence>
<dbReference type="CDD" id="cd07182">
    <property type="entry name" value="RNase_HII_bacteria_HII_like"/>
    <property type="match status" value="1"/>
</dbReference>
<evidence type="ECO:0000259" key="17">
    <source>
        <dbReference type="PROSITE" id="PS51975"/>
    </source>
</evidence>
<feature type="domain" description="RNase H type-2" evidence="17">
    <location>
        <begin position="29"/>
        <end position="239"/>
    </location>
</feature>
<evidence type="ECO:0000256" key="13">
    <source>
        <dbReference type="ARBA" id="ARBA00023211"/>
    </source>
</evidence>
<dbReference type="OrthoDB" id="9803420at2"/>
<dbReference type="Proteomes" id="UP000231134">
    <property type="component" value="Unassembled WGS sequence"/>
</dbReference>
<dbReference type="RefSeq" id="WP_100424464.1">
    <property type="nucleotide sequence ID" value="NZ_PGEX01000001.1"/>
</dbReference>
<comment type="cofactor">
    <cofactor evidence="14">
        <name>Mn(2+)</name>
        <dbReference type="ChEBI" id="CHEBI:29035"/>
    </cofactor>
    <cofactor evidence="14">
        <name>Mg(2+)</name>
        <dbReference type="ChEBI" id="CHEBI:18420"/>
    </cofactor>
    <text evidence="14">Manganese or magnesium. Binds 1 divalent metal ion per monomer in the absence of substrate. May bind a second metal ion after substrate binding.</text>
</comment>
<dbReference type="InterPro" id="IPR022898">
    <property type="entry name" value="RNase_HII"/>
</dbReference>
<dbReference type="EC" id="3.1.26.4" evidence="6 14"/>
<evidence type="ECO:0000256" key="8">
    <source>
        <dbReference type="ARBA" id="ARBA00022490"/>
    </source>
</evidence>
<protein>
    <recommendedName>
        <fullName evidence="7 14">Ribonuclease HII</fullName>
        <shortName evidence="14">RNase HII</shortName>
        <ecNumber evidence="6 14">3.1.26.4</ecNumber>
    </recommendedName>
</protein>
<keyword evidence="13 14" id="KW-0464">Manganese</keyword>
<dbReference type="EMBL" id="PGEX01000001">
    <property type="protein sequence ID" value="PJJ40369.1"/>
    <property type="molecule type" value="Genomic_DNA"/>
</dbReference>
<dbReference type="Pfam" id="PF01351">
    <property type="entry name" value="RNase_HII"/>
    <property type="match status" value="1"/>
</dbReference>
<dbReference type="GO" id="GO:0032299">
    <property type="term" value="C:ribonuclease H2 complex"/>
    <property type="evidence" value="ECO:0007669"/>
    <property type="project" value="TreeGrafter"/>
</dbReference>
<keyword evidence="10 14" id="KW-0479">Metal-binding</keyword>
<accession>A0A2M9A3V3</accession>
<keyword evidence="9 14" id="KW-0540">Nuclease</keyword>
<evidence type="ECO:0000256" key="11">
    <source>
        <dbReference type="ARBA" id="ARBA00022759"/>
    </source>
</evidence>
<keyword evidence="12 14" id="KW-0378">Hydrolase</keyword>
<dbReference type="InterPro" id="IPR001352">
    <property type="entry name" value="RNase_HII/HIII"/>
</dbReference>
<dbReference type="GO" id="GO:0004523">
    <property type="term" value="F:RNA-DNA hybrid ribonuclease activity"/>
    <property type="evidence" value="ECO:0007669"/>
    <property type="project" value="UniProtKB-UniRule"/>
</dbReference>
<comment type="catalytic activity">
    <reaction evidence="1 14 16">
        <text>Endonucleolytic cleavage to 5'-phosphomonoester.</text>
        <dbReference type="EC" id="3.1.26.4"/>
    </reaction>
</comment>
<keyword evidence="11 14" id="KW-0255">Endonuclease</keyword>
<feature type="binding site" evidence="14">
    <location>
        <position position="35"/>
    </location>
    <ligand>
        <name>a divalent metal cation</name>
        <dbReference type="ChEBI" id="CHEBI:60240"/>
    </ligand>
</feature>
<dbReference type="InterPro" id="IPR036397">
    <property type="entry name" value="RNaseH_sf"/>
</dbReference>
<organism evidence="18 19">
    <name type="scientific">Hallerella succinigenes</name>
    <dbReference type="NCBI Taxonomy" id="1896222"/>
    <lineage>
        <taxon>Bacteria</taxon>
        <taxon>Pseudomonadati</taxon>
        <taxon>Fibrobacterota</taxon>
        <taxon>Fibrobacteria</taxon>
        <taxon>Fibrobacterales</taxon>
        <taxon>Fibrobacteraceae</taxon>
        <taxon>Hallerella</taxon>
    </lineage>
</organism>
<dbReference type="GO" id="GO:0005737">
    <property type="term" value="C:cytoplasm"/>
    <property type="evidence" value="ECO:0007669"/>
    <property type="project" value="UniProtKB-SubCell"/>
</dbReference>
<keyword evidence="19" id="KW-1185">Reference proteome</keyword>
<dbReference type="GO" id="GO:0030145">
    <property type="term" value="F:manganese ion binding"/>
    <property type="evidence" value="ECO:0007669"/>
    <property type="project" value="UniProtKB-UniRule"/>
</dbReference>
<evidence type="ECO:0000256" key="7">
    <source>
        <dbReference type="ARBA" id="ARBA00019179"/>
    </source>
</evidence>
<evidence type="ECO:0000256" key="15">
    <source>
        <dbReference type="PROSITE-ProRule" id="PRU01319"/>
    </source>
</evidence>
<evidence type="ECO:0000256" key="5">
    <source>
        <dbReference type="ARBA" id="ARBA00007383"/>
    </source>
</evidence>
<comment type="cofactor">
    <cofactor evidence="2">
        <name>Mg(2+)</name>
        <dbReference type="ChEBI" id="CHEBI:18420"/>
    </cofactor>
</comment>
<sequence>MKFKPPEFLENTTTPIEGEIALRTNYPNVCIIGIDEVGRGPLAGPVVVCAAVLQNPTGDSSLNDSKKLTRKKREAMFDAVKEECLCYAIASASAEEIDEFNILEADFLAMRRALSALGFPGLKASKPKLPIEVKGLLPQKTKLLIAVDGNLKIRGVPEENQIAIIQGDGRVASISAASILAKVYRDRYMDNLAQKYPGYAFEKNAGYGTKAHLEGIRKLGMTPEHRKSFHPKSLQTELF</sequence>
<reference evidence="18 19" key="1">
    <citation type="submission" date="2017-11" db="EMBL/GenBank/DDBJ databases">
        <title>Animal gut microbial communities from fecal samples from Wisconsin, USA.</title>
        <authorList>
            <person name="Neumann A."/>
        </authorList>
    </citation>
    <scope>NUCLEOTIDE SEQUENCE [LARGE SCALE GENOMIC DNA]</scope>
    <source>
        <strain evidence="18 19">UWS3</strain>
    </source>
</reference>
<evidence type="ECO:0000256" key="6">
    <source>
        <dbReference type="ARBA" id="ARBA00012180"/>
    </source>
</evidence>
<keyword evidence="8 14" id="KW-0963">Cytoplasm</keyword>
<evidence type="ECO:0000256" key="2">
    <source>
        <dbReference type="ARBA" id="ARBA00001946"/>
    </source>
</evidence>
<dbReference type="InterPro" id="IPR012337">
    <property type="entry name" value="RNaseH-like_sf"/>
</dbReference>
<dbReference type="GO" id="GO:0003723">
    <property type="term" value="F:RNA binding"/>
    <property type="evidence" value="ECO:0007669"/>
    <property type="project" value="UniProtKB-UniRule"/>
</dbReference>
<evidence type="ECO:0000256" key="4">
    <source>
        <dbReference type="ARBA" id="ARBA00004496"/>
    </source>
</evidence>
<feature type="binding site" evidence="14">
    <location>
        <position position="36"/>
    </location>
    <ligand>
        <name>a divalent metal cation</name>
        <dbReference type="ChEBI" id="CHEBI:60240"/>
    </ligand>
</feature>
<gene>
    <name evidence="14" type="primary">rnhB</name>
    <name evidence="18" type="ORF">BGX16_0288</name>
</gene>
<evidence type="ECO:0000256" key="10">
    <source>
        <dbReference type="ARBA" id="ARBA00022723"/>
    </source>
</evidence>
<dbReference type="NCBIfam" id="NF000595">
    <property type="entry name" value="PRK00015.1-3"/>
    <property type="match status" value="1"/>
</dbReference>
<dbReference type="PROSITE" id="PS51975">
    <property type="entry name" value="RNASE_H_2"/>
    <property type="match status" value="1"/>
</dbReference>